<dbReference type="eggNOG" id="KOG4071">
    <property type="taxonomic scope" value="Eukaryota"/>
</dbReference>
<dbReference type="Gene3D" id="3.40.5.50">
    <property type="match status" value="1"/>
</dbReference>
<dbReference type="OMA" id="GPYYMEL"/>
<dbReference type="PIRSF" id="PIRSF028998">
    <property type="entry name" value="GINS_Psf2_subgr"/>
    <property type="match status" value="1"/>
</dbReference>
<dbReference type="GO" id="GO:0006260">
    <property type="term" value="P:DNA replication"/>
    <property type="evidence" value="ECO:0007669"/>
    <property type="project" value="UniProtKB-KW"/>
</dbReference>
<keyword evidence="9" id="KW-1185">Reference proteome</keyword>
<accession>Q22XL2</accession>
<organism evidence="8 9">
    <name type="scientific">Tetrahymena thermophila (strain SB210)</name>
    <dbReference type="NCBI Taxonomy" id="312017"/>
    <lineage>
        <taxon>Eukaryota</taxon>
        <taxon>Sar</taxon>
        <taxon>Alveolata</taxon>
        <taxon>Ciliophora</taxon>
        <taxon>Intramacronucleata</taxon>
        <taxon>Oligohymenophorea</taxon>
        <taxon>Hymenostomatida</taxon>
        <taxon>Tetrahymenina</taxon>
        <taxon>Tetrahymenidae</taxon>
        <taxon>Tetrahymena</taxon>
    </lineage>
</organism>
<dbReference type="Pfam" id="PF25005">
    <property type="entry name" value="PSF2_N"/>
    <property type="match status" value="1"/>
</dbReference>
<dbReference type="HOGENOM" id="CLU_078274_2_0_1"/>
<dbReference type="Proteomes" id="UP000009168">
    <property type="component" value="Unassembled WGS sequence"/>
</dbReference>
<dbReference type="SUPFAM" id="SSF160059">
    <property type="entry name" value="PriA/YqbF domain"/>
    <property type="match status" value="1"/>
</dbReference>
<protein>
    <recommendedName>
        <fullName evidence="5">DNA replication complex GINS protein PSF2</fullName>
    </recommendedName>
</protein>
<keyword evidence="4 5" id="KW-0539">Nucleus</keyword>
<dbReference type="STRING" id="312017.Q22XL2"/>
<evidence type="ECO:0000256" key="3">
    <source>
        <dbReference type="ARBA" id="ARBA00022705"/>
    </source>
</evidence>
<dbReference type="OrthoDB" id="1938138at2759"/>
<comment type="subcellular location">
    <subcellularLocation>
        <location evidence="1 5">Nucleus</location>
    </subcellularLocation>
</comment>
<dbReference type="Pfam" id="PF05916">
    <property type="entry name" value="Sld5"/>
    <property type="match status" value="1"/>
</dbReference>
<comment type="subunit">
    <text evidence="5">Component of the GINS complex.</text>
</comment>
<evidence type="ECO:0000313" key="9">
    <source>
        <dbReference type="Proteomes" id="UP000009168"/>
    </source>
</evidence>
<feature type="domain" description="DNA replication complex GINS protein PSF2 N-terminal" evidence="7">
    <location>
        <begin position="8"/>
        <end position="68"/>
    </location>
</feature>
<dbReference type="AlphaFoldDB" id="Q22XL2"/>
<dbReference type="CDD" id="cd11712">
    <property type="entry name" value="GINS_A_psf2"/>
    <property type="match status" value="1"/>
</dbReference>
<feature type="domain" description="GINS subunit" evidence="6">
    <location>
        <begin position="72"/>
        <end position="175"/>
    </location>
</feature>
<evidence type="ECO:0000313" key="8">
    <source>
        <dbReference type="EMBL" id="EAR89998.2"/>
    </source>
</evidence>
<name>Q22XL2_TETTS</name>
<dbReference type="PANTHER" id="PTHR12772">
    <property type="entry name" value="DNA REPLICATION COMPLEX GINS PROTEIN PSF2"/>
    <property type="match status" value="1"/>
</dbReference>
<dbReference type="SUPFAM" id="SSF158573">
    <property type="entry name" value="GINS helical bundle-like"/>
    <property type="match status" value="1"/>
</dbReference>
<dbReference type="Gene3D" id="1.20.58.1020">
    <property type="match status" value="1"/>
</dbReference>
<dbReference type="InterPro" id="IPR036224">
    <property type="entry name" value="GINS_bundle-like_dom_sf"/>
</dbReference>
<reference evidence="9" key="1">
    <citation type="journal article" date="2006" name="PLoS Biol.">
        <title>Macronuclear genome sequence of the ciliate Tetrahymena thermophila, a model eukaryote.</title>
        <authorList>
            <person name="Eisen J.A."/>
            <person name="Coyne R.S."/>
            <person name="Wu M."/>
            <person name="Wu D."/>
            <person name="Thiagarajan M."/>
            <person name="Wortman J.R."/>
            <person name="Badger J.H."/>
            <person name="Ren Q."/>
            <person name="Amedeo P."/>
            <person name="Jones K.M."/>
            <person name="Tallon L.J."/>
            <person name="Delcher A.L."/>
            <person name="Salzberg S.L."/>
            <person name="Silva J.C."/>
            <person name="Haas B.J."/>
            <person name="Majoros W.H."/>
            <person name="Farzad M."/>
            <person name="Carlton J.M."/>
            <person name="Smith R.K. Jr."/>
            <person name="Garg J."/>
            <person name="Pearlman R.E."/>
            <person name="Karrer K.M."/>
            <person name="Sun L."/>
            <person name="Manning G."/>
            <person name="Elde N.C."/>
            <person name="Turkewitz A.P."/>
            <person name="Asai D.J."/>
            <person name="Wilkes D.E."/>
            <person name="Wang Y."/>
            <person name="Cai H."/>
            <person name="Collins K."/>
            <person name="Stewart B.A."/>
            <person name="Lee S.R."/>
            <person name="Wilamowska K."/>
            <person name="Weinberg Z."/>
            <person name="Ruzzo W.L."/>
            <person name="Wloga D."/>
            <person name="Gaertig J."/>
            <person name="Frankel J."/>
            <person name="Tsao C.-C."/>
            <person name="Gorovsky M.A."/>
            <person name="Keeling P.J."/>
            <person name="Waller R.F."/>
            <person name="Patron N.J."/>
            <person name="Cherry J.M."/>
            <person name="Stover N.A."/>
            <person name="Krieger C.J."/>
            <person name="del Toro C."/>
            <person name="Ryder H.F."/>
            <person name="Williamson S.C."/>
            <person name="Barbeau R.A."/>
            <person name="Hamilton E.P."/>
            <person name="Orias E."/>
        </authorList>
    </citation>
    <scope>NUCLEOTIDE SEQUENCE [LARGE SCALE GENOMIC DNA]</scope>
    <source>
        <strain evidence="9">SB210</strain>
    </source>
</reference>
<dbReference type="KEGG" id="tet:TTHERM_01050440"/>
<comment type="similarity">
    <text evidence="2 5">Belongs to the GINS2/PSF2 family.</text>
</comment>
<evidence type="ECO:0000256" key="2">
    <source>
        <dbReference type="ARBA" id="ARBA00010565"/>
    </source>
</evidence>
<evidence type="ECO:0000259" key="6">
    <source>
        <dbReference type="Pfam" id="PF05916"/>
    </source>
</evidence>
<evidence type="ECO:0000259" key="7">
    <source>
        <dbReference type="Pfam" id="PF25005"/>
    </source>
</evidence>
<dbReference type="InterPro" id="IPR021151">
    <property type="entry name" value="GINS_A"/>
</dbReference>
<dbReference type="InterPro" id="IPR056784">
    <property type="entry name" value="PSF2_N"/>
</dbReference>
<dbReference type="InterPro" id="IPR007257">
    <property type="entry name" value="GINS_Psf2"/>
</dbReference>
<proteinExistence type="inferred from homology"/>
<dbReference type="CDD" id="cd21694">
    <property type="entry name" value="GINS_B_Psf2"/>
    <property type="match status" value="1"/>
</dbReference>
<dbReference type="GO" id="GO:0000811">
    <property type="term" value="C:GINS complex"/>
    <property type="evidence" value="ECO:0007669"/>
    <property type="project" value="TreeGrafter"/>
</dbReference>
<keyword evidence="3 5" id="KW-0235">DNA replication</keyword>
<dbReference type="EMBL" id="GG662806">
    <property type="protein sequence ID" value="EAR89998.2"/>
    <property type="molecule type" value="Genomic_DNA"/>
</dbReference>
<gene>
    <name evidence="8" type="ORF">TTHERM_01050440</name>
</gene>
<dbReference type="RefSeq" id="XP_001010243.2">
    <property type="nucleotide sequence ID" value="XM_001010243.3"/>
</dbReference>
<dbReference type="FunFam" id="3.40.5.50:FF:000001">
    <property type="entry name" value="DNA replication complex GINS protein PSF2"/>
    <property type="match status" value="1"/>
</dbReference>
<evidence type="ECO:0000256" key="4">
    <source>
        <dbReference type="ARBA" id="ARBA00023242"/>
    </source>
</evidence>
<dbReference type="GeneID" id="7826489"/>
<evidence type="ECO:0000256" key="1">
    <source>
        <dbReference type="ARBA" id="ARBA00004123"/>
    </source>
</evidence>
<dbReference type="PANTHER" id="PTHR12772:SF0">
    <property type="entry name" value="DNA REPLICATION COMPLEX GINS PROTEIN PSF2"/>
    <property type="match status" value="1"/>
</dbReference>
<sequence length="198" mass="23405">MQFDQLTLNEVDFLIKQINLTTILPSYTEERTYNLIQGDFGPFKPNIPAKVPLWLAIHLKRSNKCRIVPPDWLNEQILTKVFDSEKQNDELQNLPYQFFEIAHILIKYCCESIPNVQKVRSVLDDIENIRETKIDIKMLKIDQNTKFVRFNNISQYEVNKKRKVLELFMDGLNNIQKVVQKNNMDISKFTVSQHMSQN</sequence>
<evidence type="ECO:0000256" key="5">
    <source>
        <dbReference type="PIRNR" id="PIRNR028998"/>
    </source>
</evidence>
<dbReference type="GO" id="GO:0000727">
    <property type="term" value="P:double-strand break repair via break-induced replication"/>
    <property type="evidence" value="ECO:0007669"/>
    <property type="project" value="TreeGrafter"/>
</dbReference>
<dbReference type="InParanoid" id="Q22XL2"/>